<evidence type="ECO:0000313" key="1">
    <source>
        <dbReference type="EMBL" id="MBA0552056.1"/>
    </source>
</evidence>
<proteinExistence type="predicted"/>
<organism evidence="1 2">
    <name type="scientific">Gossypium lobatum</name>
    <dbReference type="NCBI Taxonomy" id="34289"/>
    <lineage>
        <taxon>Eukaryota</taxon>
        <taxon>Viridiplantae</taxon>
        <taxon>Streptophyta</taxon>
        <taxon>Embryophyta</taxon>
        <taxon>Tracheophyta</taxon>
        <taxon>Spermatophyta</taxon>
        <taxon>Magnoliopsida</taxon>
        <taxon>eudicotyledons</taxon>
        <taxon>Gunneridae</taxon>
        <taxon>Pentapetalae</taxon>
        <taxon>rosids</taxon>
        <taxon>malvids</taxon>
        <taxon>Malvales</taxon>
        <taxon>Malvaceae</taxon>
        <taxon>Malvoideae</taxon>
        <taxon>Gossypium</taxon>
    </lineage>
</organism>
<keyword evidence="2" id="KW-1185">Reference proteome</keyword>
<sequence>MAYHYHIIEENNEESIQLLKKLADMEIEDFQSNNLE</sequence>
<reference evidence="1 2" key="1">
    <citation type="journal article" date="2019" name="Genome Biol. Evol.">
        <title>Insights into the evolution of the New World diploid cottons (Gossypium, subgenus Houzingenia) based on genome sequencing.</title>
        <authorList>
            <person name="Grover C.E."/>
            <person name="Arick M.A. 2nd"/>
            <person name="Thrash A."/>
            <person name="Conover J.L."/>
            <person name="Sanders W.S."/>
            <person name="Peterson D.G."/>
            <person name="Frelichowski J.E."/>
            <person name="Scheffler J.A."/>
            <person name="Scheffler B.E."/>
            <person name="Wendel J.F."/>
        </authorList>
    </citation>
    <scope>NUCLEOTIDE SEQUENCE [LARGE SCALE GENOMIC DNA]</scope>
    <source>
        <strain evidence="1">157</strain>
        <tissue evidence="1">Leaf</tissue>
    </source>
</reference>
<protein>
    <submittedName>
        <fullName evidence="1">Uncharacterized protein</fullName>
    </submittedName>
</protein>
<gene>
    <name evidence="1" type="ORF">Golob_022898</name>
</gene>
<dbReference type="Proteomes" id="UP000593572">
    <property type="component" value="Unassembled WGS sequence"/>
</dbReference>
<accession>A0A7J8LHX6</accession>
<name>A0A7J8LHX6_9ROSI</name>
<dbReference type="EMBL" id="JABEZX010000003">
    <property type="protein sequence ID" value="MBA0552056.1"/>
    <property type="molecule type" value="Genomic_DNA"/>
</dbReference>
<evidence type="ECO:0000313" key="2">
    <source>
        <dbReference type="Proteomes" id="UP000593572"/>
    </source>
</evidence>
<dbReference type="AlphaFoldDB" id="A0A7J8LHX6"/>
<feature type="non-terminal residue" evidence="1">
    <location>
        <position position="36"/>
    </location>
</feature>
<comment type="caution">
    <text evidence="1">The sequence shown here is derived from an EMBL/GenBank/DDBJ whole genome shotgun (WGS) entry which is preliminary data.</text>
</comment>